<dbReference type="GO" id="GO:0009279">
    <property type="term" value="C:cell outer membrane"/>
    <property type="evidence" value="ECO:0007669"/>
    <property type="project" value="UniProtKB-SubCell"/>
</dbReference>
<dbReference type="OrthoDB" id="9772436at2"/>
<dbReference type="GO" id="GO:1990281">
    <property type="term" value="C:efflux pump complex"/>
    <property type="evidence" value="ECO:0007669"/>
    <property type="project" value="TreeGrafter"/>
</dbReference>
<evidence type="ECO:0000256" key="7">
    <source>
        <dbReference type="ARBA" id="ARBA00023237"/>
    </source>
</evidence>
<accession>A0A0K1PAZ6</accession>
<feature type="chain" id="PRO_5005465569" evidence="8">
    <location>
        <begin position="23"/>
        <end position="448"/>
    </location>
</feature>
<name>A0A0K1PAZ6_9BACT</name>
<evidence type="ECO:0000256" key="2">
    <source>
        <dbReference type="ARBA" id="ARBA00007613"/>
    </source>
</evidence>
<evidence type="ECO:0000256" key="4">
    <source>
        <dbReference type="ARBA" id="ARBA00022452"/>
    </source>
</evidence>
<dbReference type="InterPro" id="IPR051906">
    <property type="entry name" value="TolC-like"/>
</dbReference>
<dbReference type="RefSeq" id="WP_050724752.1">
    <property type="nucleotide sequence ID" value="NZ_CP012332.1"/>
</dbReference>
<evidence type="ECO:0000256" key="8">
    <source>
        <dbReference type="SAM" id="SignalP"/>
    </source>
</evidence>
<feature type="signal peptide" evidence="8">
    <location>
        <begin position="1"/>
        <end position="22"/>
    </location>
</feature>
<dbReference type="KEGG" id="vin:AKJ08_0671"/>
<dbReference type="InterPro" id="IPR003423">
    <property type="entry name" value="OMP_efflux"/>
</dbReference>
<reference evidence="9 10" key="1">
    <citation type="submission" date="2015-08" db="EMBL/GenBank/DDBJ databases">
        <authorList>
            <person name="Babu N.S."/>
            <person name="Beckwith C.J."/>
            <person name="Beseler K.G."/>
            <person name="Brison A."/>
            <person name="Carone J.V."/>
            <person name="Caskin T.P."/>
            <person name="Diamond M."/>
            <person name="Durham M.E."/>
            <person name="Foxe J.M."/>
            <person name="Go M."/>
            <person name="Henderson B.A."/>
            <person name="Jones I.B."/>
            <person name="McGettigan J.A."/>
            <person name="Micheletti S.J."/>
            <person name="Nasrallah M.E."/>
            <person name="Ortiz D."/>
            <person name="Piller C.R."/>
            <person name="Privatt S.R."/>
            <person name="Schneider S.L."/>
            <person name="Sharp S."/>
            <person name="Smith T.C."/>
            <person name="Stanton J.D."/>
            <person name="Ullery H.E."/>
            <person name="Wilson R.J."/>
            <person name="Serrano M.G."/>
            <person name="Buck G."/>
            <person name="Lee V."/>
            <person name="Wang Y."/>
            <person name="Carvalho R."/>
            <person name="Voegtly L."/>
            <person name="Shi R."/>
            <person name="Duckworth R."/>
            <person name="Johnson A."/>
            <person name="Loviza R."/>
            <person name="Walstead R."/>
            <person name="Shah Z."/>
            <person name="Kiflezghi M."/>
            <person name="Wade K."/>
            <person name="Ball S.L."/>
            <person name="Bradley K.W."/>
            <person name="Asai D.J."/>
            <person name="Bowman C.A."/>
            <person name="Russell D.A."/>
            <person name="Pope W.H."/>
            <person name="Jacobs-Sera D."/>
            <person name="Hendrix R.W."/>
            <person name="Hatfull G.F."/>
        </authorList>
    </citation>
    <scope>NUCLEOTIDE SEQUENCE [LARGE SCALE GENOMIC DNA]</scope>
    <source>
        <strain evidence="9 10">DSM 27710</strain>
    </source>
</reference>
<dbReference type="Gene3D" id="1.20.1600.10">
    <property type="entry name" value="Outer membrane efflux proteins (OEP)"/>
    <property type="match status" value="1"/>
</dbReference>
<evidence type="ECO:0000256" key="5">
    <source>
        <dbReference type="ARBA" id="ARBA00022692"/>
    </source>
</evidence>
<evidence type="ECO:0000313" key="10">
    <source>
        <dbReference type="Proteomes" id="UP000055590"/>
    </source>
</evidence>
<dbReference type="GO" id="GO:0015562">
    <property type="term" value="F:efflux transmembrane transporter activity"/>
    <property type="evidence" value="ECO:0007669"/>
    <property type="project" value="InterPro"/>
</dbReference>
<organism evidence="9 10">
    <name type="scientific">Vulgatibacter incomptus</name>
    <dbReference type="NCBI Taxonomy" id="1391653"/>
    <lineage>
        <taxon>Bacteria</taxon>
        <taxon>Pseudomonadati</taxon>
        <taxon>Myxococcota</taxon>
        <taxon>Myxococcia</taxon>
        <taxon>Myxococcales</taxon>
        <taxon>Cystobacterineae</taxon>
        <taxon>Vulgatibacteraceae</taxon>
        <taxon>Vulgatibacter</taxon>
    </lineage>
</organism>
<keyword evidence="5" id="KW-0812">Transmembrane</keyword>
<sequence length="448" mass="46446">MSPRSLLLAGAAALILPASSKADELTLEQCRTTARLQHPSVALARAQTAAATARAAIALSGYLPEITADGSFLATRGSGGASLGTGRGPGGAQVTPPISGSRGLLGPADFELWSGGFTVRQVLWDFGRTTNRYEAASAATDEARAQEQATREAVDLAAEATFRAALASEELVAAMEEAKRQAETHLALAKGRAEVGLQARYDVSRAEVEVADAEYRLIQATNARNLSHASLASACGYDELPEGTALVPAPPRTLSEVPSLAAAVEEAGQNLPEVRAAALAVEVAAQRLDGAWSQILPSLGATGNVGLRGTSLDQLEPGWTATVSLSIPIIAGGADLGGIREARANLAAAQANQDAILRALRLDVQSGMIAADEARARLAASQKREAAAKEGMRLAEGRYQTGLGSVLELADAQATLASARADRVRSALDLSVASAYLERLLGRWSDER</sequence>
<keyword evidence="8" id="KW-0732">Signal</keyword>
<keyword evidence="7" id="KW-0998">Cell outer membrane</keyword>
<protein>
    <submittedName>
        <fullName evidence="9">Outer membrane efflux protein</fullName>
    </submittedName>
</protein>
<comment type="similarity">
    <text evidence="2">Belongs to the outer membrane factor (OMF) (TC 1.B.17) family.</text>
</comment>
<evidence type="ECO:0000256" key="3">
    <source>
        <dbReference type="ARBA" id="ARBA00022448"/>
    </source>
</evidence>
<dbReference type="PANTHER" id="PTHR30026:SF21">
    <property type="entry name" value="SLR1270 PROTEIN"/>
    <property type="match status" value="1"/>
</dbReference>
<dbReference type="STRING" id="1391653.AKJ08_0671"/>
<keyword evidence="6" id="KW-0472">Membrane</keyword>
<dbReference type="SUPFAM" id="SSF56954">
    <property type="entry name" value="Outer membrane efflux proteins (OEP)"/>
    <property type="match status" value="1"/>
</dbReference>
<evidence type="ECO:0000256" key="6">
    <source>
        <dbReference type="ARBA" id="ARBA00023136"/>
    </source>
</evidence>
<proteinExistence type="inferred from homology"/>
<dbReference type="GO" id="GO:0015288">
    <property type="term" value="F:porin activity"/>
    <property type="evidence" value="ECO:0007669"/>
    <property type="project" value="TreeGrafter"/>
</dbReference>
<keyword evidence="10" id="KW-1185">Reference proteome</keyword>
<dbReference type="Proteomes" id="UP000055590">
    <property type="component" value="Chromosome"/>
</dbReference>
<comment type="subcellular location">
    <subcellularLocation>
        <location evidence="1">Cell outer membrane</location>
    </subcellularLocation>
</comment>
<evidence type="ECO:0000313" key="9">
    <source>
        <dbReference type="EMBL" id="AKU90284.1"/>
    </source>
</evidence>
<dbReference type="Pfam" id="PF02321">
    <property type="entry name" value="OEP"/>
    <property type="match status" value="2"/>
</dbReference>
<dbReference type="AlphaFoldDB" id="A0A0K1PAZ6"/>
<keyword evidence="4" id="KW-1134">Transmembrane beta strand</keyword>
<keyword evidence="3" id="KW-0813">Transport</keyword>
<evidence type="ECO:0000256" key="1">
    <source>
        <dbReference type="ARBA" id="ARBA00004442"/>
    </source>
</evidence>
<gene>
    <name evidence="9" type="ORF">AKJ08_0671</name>
</gene>
<dbReference type="EMBL" id="CP012332">
    <property type="protein sequence ID" value="AKU90284.1"/>
    <property type="molecule type" value="Genomic_DNA"/>
</dbReference>
<dbReference type="PANTHER" id="PTHR30026">
    <property type="entry name" value="OUTER MEMBRANE PROTEIN TOLC"/>
    <property type="match status" value="1"/>
</dbReference>